<proteinExistence type="inferred from homology"/>
<dbReference type="InterPro" id="IPR017871">
    <property type="entry name" value="ABC_transporter-like_CS"/>
</dbReference>
<organism evidence="6 7">
    <name type="scientific">Microbacterium esteraromaticum</name>
    <dbReference type="NCBI Taxonomy" id="57043"/>
    <lineage>
        <taxon>Bacteria</taxon>
        <taxon>Bacillati</taxon>
        <taxon>Actinomycetota</taxon>
        <taxon>Actinomycetes</taxon>
        <taxon>Micrococcales</taxon>
        <taxon>Microbacteriaceae</taxon>
        <taxon>Microbacterium</taxon>
    </lineage>
</organism>
<keyword evidence="2" id="KW-0813">Transport</keyword>
<evidence type="ECO:0000313" key="7">
    <source>
        <dbReference type="Proteomes" id="UP000515708"/>
    </source>
</evidence>
<sequence>MDGMPADSEFAIDCHDLVIDRIGHGGTTRAVDGVTFTLKPGELMCIGGATGSGKSTLVTALAGMGDSSLKVAGGRATVCGVNIRKPGRRRRTLTALSGHLAQGAGAALPPRLTVGEAISEPITSREKKVNGKALAIRVASLLDELHLPLGLASKFPYELSAGMRQRVAIARALMLEPHVLIADEPLANLDLEVRPVVFDAITRRRTERAMAALLVTNDAAFIRELDADALLLRAGHVVARGTGADLIWAPNAEADVGP</sequence>
<dbReference type="AlphaFoldDB" id="A0A7D7WGZ6"/>
<dbReference type="SUPFAM" id="SSF52540">
    <property type="entry name" value="P-loop containing nucleoside triphosphate hydrolases"/>
    <property type="match status" value="1"/>
</dbReference>
<dbReference type="InterPro" id="IPR003439">
    <property type="entry name" value="ABC_transporter-like_ATP-bd"/>
</dbReference>
<dbReference type="PANTHER" id="PTHR43776">
    <property type="entry name" value="TRANSPORT ATP-BINDING PROTEIN"/>
    <property type="match status" value="1"/>
</dbReference>
<dbReference type="PROSITE" id="PS50893">
    <property type="entry name" value="ABC_TRANSPORTER_2"/>
    <property type="match status" value="1"/>
</dbReference>
<evidence type="ECO:0000256" key="3">
    <source>
        <dbReference type="ARBA" id="ARBA00022741"/>
    </source>
</evidence>
<dbReference type="PANTHER" id="PTHR43776:SF7">
    <property type="entry name" value="D,D-DIPEPTIDE TRANSPORT ATP-BINDING PROTEIN DDPF-RELATED"/>
    <property type="match status" value="1"/>
</dbReference>
<dbReference type="SMART" id="SM00382">
    <property type="entry name" value="AAA"/>
    <property type="match status" value="1"/>
</dbReference>
<reference evidence="6 7" key="1">
    <citation type="journal article" date="2020" name="Front. Microbiol.">
        <title>Design of Bacterial Strain-Specific qPCR Assays Using NGS Data and Publicly Available Resources and Its Application to Track Biocontrol Strains.</title>
        <authorList>
            <person name="Hernandez I."/>
            <person name="Sant C."/>
            <person name="Martinez R."/>
            <person name="Fernandez C."/>
        </authorList>
    </citation>
    <scope>NUCLEOTIDE SEQUENCE [LARGE SCALE GENOMIC DNA]</scope>
    <source>
        <strain evidence="6 7">B24</strain>
    </source>
</reference>
<protein>
    <submittedName>
        <fullName evidence="6">ATP-binding cassette domain-containing protein</fullName>
    </submittedName>
</protein>
<comment type="similarity">
    <text evidence="1">Belongs to the ABC transporter superfamily.</text>
</comment>
<dbReference type="InterPro" id="IPR050319">
    <property type="entry name" value="ABC_transp_ATP-bind"/>
</dbReference>
<feature type="domain" description="ABC transporter" evidence="5">
    <location>
        <begin position="12"/>
        <end position="256"/>
    </location>
</feature>
<dbReference type="GO" id="GO:0055085">
    <property type="term" value="P:transmembrane transport"/>
    <property type="evidence" value="ECO:0007669"/>
    <property type="project" value="UniProtKB-ARBA"/>
</dbReference>
<keyword evidence="4 6" id="KW-0067">ATP-binding</keyword>
<evidence type="ECO:0000256" key="2">
    <source>
        <dbReference type="ARBA" id="ARBA00022448"/>
    </source>
</evidence>
<name>A0A7D7WGZ6_9MICO</name>
<evidence type="ECO:0000256" key="4">
    <source>
        <dbReference type="ARBA" id="ARBA00022840"/>
    </source>
</evidence>
<dbReference type="Proteomes" id="UP000515708">
    <property type="component" value="Chromosome"/>
</dbReference>
<gene>
    <name evidence="6" type="ORF">FVO59_14940</name>
</gene>
<keyword evidence="3" id="KW-0547">Nucleotide-binding</keyword>
<evidence type="ECO:0000256" key="1">
    <source>
        <dbReference type="ARBA" id="ARBA00005417"/>
    </source>
</evidence>
<evidence type="ECO:0000313" key="6">
    <source>
        <dbReference type="EMBL" id="QMU98332.1"/>
    </source>
</evidence>
<dbReference type="GO" id="GO:0005524">
    <property type="term" value="F:ATP binding"/>
    <property type="evidence" value="ECO:0007669"/>
    <property type="project" value="UniProtKB-KW"/>
</dbReference>
<dbReference type="InterPro" id="IPR003593">
    <property type="entry name" value="AAA+_ATPase"/>
</dbReference>
<accession>A0A7D7WGZ6</accession>
<dbReference type="PROSITE" id="PS00211">
    <property type="entry name" value="ABC_TRANSPORTER_1"/>
    <property type="match status" value="1"/>
</dbReference>
<dbReference type="Gene3D" id="3.40.50.300">
    <property type="entry name" value="P-loop containing nucleotide triphosphate hydrolases"/>
    <property type="match status" value="1"/>
</dbReference>
<dbReference type="EMBL" id="CP043732">
    <property type="protein sequence ID" value="QMU98332.1"/>
    <property type="molecule type" value="Genomic_DNA"/>
</dbReference>
<dbReference type="InterPro" id="IPR027417">
    <property type="entry name" value="P-loop_NTPase"/>
</dbReference>
<evidence type="ECO:0000259" key="5">
    <source>
        <dbReference type="PROSITE" id="PS50893"/>
    </source>
</evidence>
<dbReference type="Pfam" id="PF00005">
    <property type="entry name" value="ABC_tran"/>
    <property type="match status" value="1"/>
</dbReference>
<dbReference type="GO" id="GO:0016887">
    <property type="term" value="F:ATP hydrolysis activity"/>
    <property type="evidence" value="ECO:0007669"/>
    <property type="project" value="InterPro"/>
</dbReference>